<evidence type="ECO:0000313" key="1">
    <source>
        <dbReference type="EMBL" id="MPN46221.1"/>
    </source>
</evidence>
<dbReference type="AlphaFoldDB" id="A0A645I4K1"/>
<organism evidence="1">
    <name type="scientific">bioreactor metagenome</name>
    <dbReference type="NCBI Taxonomy" id="1076179"/>
    <lineage>
        <taxon>unclassified sequences</taxon>
        <taxon>metagenomes</taxon>
        <taxon>ecological metagenomes</taxon>
    </lineage>
</organism>
<sequence>MIKTKEAIEINKITDVIICDACGKEIKKNKFGEFDEFFHVEKMWGYHSDKDGRYDCFDICEKCYDKMIKSIGL</sequence>
<gene>
    <name evidence="1" type="ORF">SDC9_193804</name>
</gene>
<comment type="caution">
    <text evidence="1">The sequence shown here is derived from an EMBL/GenBank/DDBJ whole genome shotgun (WGS) entry which is preliminary data.</text>
</comment>
<reference evidence="1" key="1">
    <citation type="submission" date="2019-08" db="EMBL/GenBank/DDBJ databases">
        <authorList>
            <person name="Kucharzyk K."/>
            <person name="Murdoch R.W."/>
            <person name="Higgins S."/>
            <person name="Loffler F."/>
        </authorList>
    </citation>
    <scope>NUCLEOTIDE SEQUENCE</scope>
</reference>
<proteinExistence type="predicted"/>
<name>A0A645I4K1_9ZZZZ</name>
<accession>A0A645I4K1</accession>
<protein>
    <submittedName>
        <fullName evidence="1">Uncharacterized protein</fullName>
    </submittedName>
</protein>
<dbReference type="EMBL" id="VSSQ01106712">
    <property type="protein sequence ID" value="MPN46221.1"/>
    <property type="molecule type" value="Genomic_DNA"/>
</dbReference>